<dbReference type="InterPro" id="IPR003458">
    <property type="entry name" value="Phage_T4_Gp38_tail_assem"/>
</dbReference>
<dbReference type="Pfam" id="PF02413">
    <property type="entry name" value="Caudo_TAP"/>
    <property type="match status" value="1"/>
</dbReference>
<dbReference type="STRING" id="1354304.XPG1_1053"/>
<dbReference type="AlphaFoldDB" id="A0A068R0K4"/>
<proteinExistence type="predicted"/>
<keyword evidence="2" id="KW-1185">Reference proteome</keyword>
<dbReference type="PANTHER" id="PTHR34413:SF2">
    <property type="entry name" value="PROPHAGE TAIL FIBER ASSEMBLY PROTEIN HOMOLOG TFAE-RELATED"/>
    <property type="match status" value="1"/>
</dbReference>
<dbReference type="EMBL" id="FO704551">
    <property type="protein sequence ID" value="CDG20708.1"/>
    <property type="molecule type" value="Genomic_DNA"/>
</dbReference>
<dbReference type="InterPro" id="IPR051220">
    <property type="entry name" value="TFA_Chaperone"/>
</dbReference>
<dbReference type="KEGG" id="xpo:XPG1_1053"/>
<evidence type="ECO:0000313" key="2">
    <source>
        <dbReference type="Proteomes" id="UP000032735"/>
    </source>
</evidence>
<dbReference type="RefSeq" id="WP_052708251.1">
    <property type="nucleotide sequence ID" value="NZ_FO704551.1"/>
</dbReference>
<sequence>MNIYIDKNGFVDYQITPVPENLDNYLVVEVDDDIDLSDKIFDVQSGRFVIDIARLVRQSEREKQHRMSLASNSIAPLQYAVELDMATNKERDSLTEWKRYCVLLNRVDCSSAPDIDWPTAPE</sequence>
<accession>A0A068R0K4</accession>
<name>A0A068R0K4_9GAMM</name>
<reference evidence="1 2" key="1">
    <citation type="submission" date="2013-07" db="EMBL/GenBank/DDBJ databases">
        <authorList>
            <person name="Genoscope - CEA"/>
        </authorList>
    </citation>
    <scope>NUCLEOTIDE SEQUENCE [LARGE SCALE GENOMIC DNA]</scope>
    <source>
        <strain evidence="1 2">G6</strain>
    </source>
</reference>
<organism evidence="1 2">
    <name type="scientific">Xenorhabdus poinarii G6</name>
    <dbReference type="NCBI Taxonomy" id="1354304"/>
    <lineage>
        <taxon>Bacteria</taxon>
        <taxon>Pseudomonadati</taxon>
        <taxon>Pseudomonadota</taxon>
        <taxon>Gammaproteobacteria</taxon>
        <taxon>Enterobacterales</taxon>
        <taxon>Morganellaceae</taxon>
        <taxon>Xenorhabdus</taxon>
    </lineage>
</organism>
<dbReference type="Proteomes" id="UP000032735">
    <property type="component" value="Chromosome"/>
</dbReference>
<dbReference type="HOGENOM" id="CLU_2014357_0_0_6"/>
<protein>
    <recommendedName>
        <fullName evidence="3">Tail fiber assembly protein</fullName>
    </recommendedName>
</protein>
<dbReference type="OrthoDB" id="8596093at2"/>
<gene>
    <name evidence="1" type="ORF">XPG1_1053</name>
</gene>
<evidence type="ECO:0008006" key="3">
    <source>
        <dbReference type="Google" id="ProtNLM"/>
    </source>
</evidence>
<dbReference type="PANTHER" id="PTHR34413">
    <property type="entry name" value="PROPHAGE TAIL FIBER ASSEMBLY PROTEIN HOMOLOG TFAE-RELATED-RELATED"/>
    <property type="match status" value="1"/>
</dbReference>
<evidence type="ECO:0000313" key="1">
    <source>
        <dbReference type="EMBL" id="CDG20708.1"/>
    </source>
</evidence>